<evidence type="ECO:0000313" key="37">
    <source>
        <dbReference type="Proteomes" id="UP000524010"/>
    </source>
</evidence>
<evidence type="ECO:0000313" key="1">
    <source>
        <dbReference type="EMBL" id="EFB2195407.1"/>
    </source>
</evidence>
<evidence type="ECO:0000313" key="12">
    <source>
        <dbReference type="EMBL" id="HBA4249285.1"/>
    </source>
</evidence>
<dbReference type="Proteomes" id="UP000519859">
    <property type="component" value="Unassembled WGS sequence"/>
</dbReference>
<evidence type="ECO:0000313" key="13">
    <source>
        <dbReference type="EMBL" id="HBB1576257.1"/>
    </source>
</evidence>
<evidence type="ECO:0000313" key="38">
    <source>
        <dbReference type="Proteomes" id="UP000528199"/>
    </source>
</evidence>
<reference evidence="8" key="9">
    <citation type="submission" date="2020-02" db="EMBL/GenBank/DDBJ databases">
        <authorList>
            <person name="Ashton P.M."/>
            <person name="Dallman T."/>
            <person name="Nair S."/>
            <person name="De Pinna E."/>
            <person name="Peters T."/>
            <person name="Grant K."/>
        </authorList>
    </citation>
    <scope>NUCLEOTIDE SEQUENCE</scope>
    <source>
        <strain evidence="8">93335</strain>
    </source>
</reference>
<dbReference type="EMBL" id="AASOHJ010000005">
    <property type="protein sequence ID" value="EFE8672721.1"/>
    <property type="molecule type" value="Genomic_DNA"/>
</dbReference>
<evidence type="ECO:0000313" key="35">
    <source>
        <dbReference type="Proteomes" id="UP000517067"/>
    </source>
</evidence>
<reference evidence="26" key="15">
    <citation type="submission" date="2024-03" db="EMBL/GenBank/DDBJ databases">
        <title>Epithelial relay of microbial signals coordinates intestinal macrophage supported barrier repair.</title>
        <authorList>
            <person name="Tsai M.T."/>
        </authorList>
    </citation>
    <scope>NUCLEOTIDE SEQUENCE</scope>
    <source>
        <strain evidence="26">MS 21-1</strain>
    </source>
</reference>
<evidence type="ECO:0000313" key="34">
    <source>
        <dbReference type="Proteomes" id="UP000514533"/>
    </source>
</evidence>
<dbReference type="EMBL" id="WTRC01000039">
    <property type="protein sequence ID" value="MWT20378.1"/>
    <property type="molecule type" value="Genomic_DNA"/>
</dbReference>
<dbReference type="EMBL" id="AASRHK010000121">
    <property type="protein sequence ID" value="EFF8957008.1"/>
    <property type="molecule type" value="Genomic_DNA"/>
</dbReference>
<evidence type="ECO:0000313" key="40">
    <source>
        <dbReference type="Proteomes" id="UP000531463"/>
    </source>
</evidence>
<reference evidence="11 44" key="1">
    <citation type="journal article" date="2018" name="Genome Biol.">
        <title>SKESA: strategic k-mer extension for scrupulous assemblies.</title>
        <authorList>
            <person name="Souvorov A."/>
            <person name="Agarwala R."/>
            <person name="Lipman D.J."/>
        </authorList>
    </citation>
    <scope>NUCLEOTIDE SEQUENCE</scope>
    <source>
        <strain evidence="44">ecoli[ST-405]</strain>
        <strain evidence="11">Ecoli[ST-405]</strain>
        <strain evidence="13">Escherichia coli</strain>
        <strain evidence="12">ST-87-5</strain>
    </source>
</reference>
<evidence type="ECO:0000313" key="21">
    <source>
        <dbReference type="EMBL" id="NYQ41707.1"/>
    </source>
</evidence>
<dbReference type="EMBL" id="JABUPJ010000058">
    <property type="protein sequence ID" value="NYQ41707.1"/>
    <property type="molecule type" value="Genomic_DNA"/>
</dbReference>
<dbReference type="EMBL" id="DABGKQ010000071">
    <property type="protein sequence ID" value="HAJ5807454.1"/>
    <property type="molecule type" value="Genomic_DNA"/>
</dbReference>
<dbReference type="Proteomes" id="UP000524010">
    <property type="component" value="Unassembled WGS sequence"/>
</dbReference>
<evidence type="ECO:0000313" key="27">
    <source>
        <dbReference type="Proteomes" id="UP000321295"/>
    </source>
</evidence>
<dbReference type="Proteomes" id="UP000321461">
    <property type="component" value="Unassembled WGS sequence"/>
</dbReference>
<dbReference type="Proteomes" id="UP000870292">
    <property type="component" value="Unassembled WGS sequence"/>
</dbReference>
<dbReference type="EMBL" id="VSBS01000371">
    <property type="protein sequence ID" value="TXT01448.1"/>
    <property type="molecule type" value="Genomic_DNA"/>
</dbReference>
<evidence type="ECO:0000313" key="31">
    <source>
        <dbReference type="Proteomes" id="UP000441160"/>
    </source>
</evidence>
<dbReference type="RefSeq" id="WP_120795388.1">
    <property type="nucleotide sequence ID" value="NZ_ABACVG020000001.1"/>
</dbReference>
<evidence type="ECO:0000313" key="18">
    <source>
        <dbReference type="EMBL" id="MWT20378.1"/>
    </source>
</evidence>
<evidence type="ECO:0000313" key="8">
    <source>
        <dbReference type="EMBL" id="EFJ6484263.1"/>
    </source>
</evidence>
<dbReference type="EMBL" id="AASWKH010000041">
    <property type="protein sequence ID" value="EFH6097857.1"/>
    <property type="molecule type" value="Genomic_DNA"/>
</dbReference>
<dbReference type="GeneID" id="86859684"/>
<dbReference type="EMBL" id="JACZOI010000099">
    <property type="protein sequence ID" value="MBE0980034.1"/>
    <property type="molecule type" value="Genomic_DNA"/>
</dbReference>
<evidence type="ECO:0000313" key="23">
    <source>
        <dbReference type="EMBL" id="QSA00097.1"/>
    </source>
</evidence>
<evidence type="ECO:0000313" key="22">
    <source>
        <dbReference type="EMBL" id="QMS41565.1"/>
    </source>
</evidence>
<evidence type="ECO:0000313" key="20">
    <source>
        <dbReference type="EMBL" id="NYP88263.1"/>
    </source>
</evidence>
<evidence type="ECO:0000313" key="30">
    <source>
        <dbReference type="Proteomes" id="UP000437875"/>
    </source>
</evidence>
<dbReference type="Proteomes" id="UP000441160">
    <property type="component" value="Unassembled WGS sequence"/>
</dbReference>
<dbReference type="EMBL" id="DADRWU010000078">
    <property type="protein sequence ID" value="HBA4249285.1"/>
    <property type="molecule type" value="Genomic_DNA"/>
</dbReference>
<reference evidence="9 39" key="2">
    <citation type="submission" date="2018-08" db="EMBL/GenBank/DDBJ databases">
        <authorList>
            <consortium name="GenomeTrakr network: Whole genome sequencing for foodborne pathogen traceback"/>
        </authorList>
    </citation>
    <scope>NUCLEOTIDE SEQUENCE [LARGE SCALE GENOMIC DNA]</scope>
    <source>
        <strain evidence="9 39">AZ-TG60901</strain>
        <strain evidence="2 42">PSU-1859</strain>
    </source>
</reference>
<dbReference type="Proteomes" id="UP000543252">
    <property type="component" value="Unassembled WGS sequence"/>
</dbReference>
<dbReference type="EMBL" id="DADUEU010000073">
    <property type="protein sequence ID" value="HBB1576257.1"/>
    <property type="molecule type" value="Genomic_DNA"/>
</dbReference>
<gene>
    <name evidence="26" type="primary">ynfR</name>
    <name evidence="8" type="ORF">A2J79_004686</name>
    <name evidence="5" type="ORF">BKL28_001869</name>
    <name evidence="4" type="ORF">BTB68_005101</name>
    <name evidence="9" type="ORF">CF22_000896</name>
    <name evidence="3" type="ORF">F7N46_06125</name>
    <name evidence="6" type="ORF">F9413_01195</name>
    <name evidence="1" type="ORF">FIJ20_25205</name>
    <name evidence="2" type="ORF">FPS11_28885</name>
    <name evidence="24" type="ORF">FV293_20485</name>
    <name evidence="25" type="ORF">FWK02_12380</name>
    <name evidence="21" type="ORF">G4A38_24745</name>
    <name evidence="20" type="ORF">G4A47_24465</name>
    <name evidence="7" type="ORF">GAI89_25035</name>
    <name evidence="14" type="ORF">GP711_26495</name>
    <name evidence="19" type="ORF">GP944_27790</name>
    <name evidence="18" type="ORF">GP965_05480</name>
    <name evidence="16" type="ORF">GP975_26280</name>
    <name evidence="17" type="ORF">GP979_03270</name>
    <name evidence="11" type="ORF">HLZ39_23670</name>
    <name evidence="22" type="ORF">HVV39_25170</name>
    <name evidence="15" type="ORF">IH772_22590</name>
    <name evidence="13" type="ORF">J0541_005314</name>
    <name evidence="12" type="ORF">J5U05_004527</name>
    <name evidence="23" type="ORF">JNP96_13895</name>
    <name evidence="10" type="ORF">P6223_005788</name>
    <name evidence="26" type="ORF">V9Z47_13805</name>
</gene>
<dbReference type="Proteomes" id="UP001383096">
    <property type="component" value="Chromosome"/>
</dbReference>
<reference evidence="29 31" key="7">
    <citation type="submission" date="2019-12" db="EMBL/GenBank/DDBJ databases">
        <title>Enteriobacteria Tanzani isolates_8377-8380.</title>
        <authorList>
            <person name="Subbiah M."/>
            <person name="Call D."/>
        </authorList>
    </citation>
    <scope>NUCLEOTIDE SEQUENCE [LARGE SCALE GENOMIC DNA]</scope>
    <source>
        <strain evidence="19 31">8378wB3</strain>
        <strain evidence="18 33">8378wH8</strain>
        <strain evidence="16 32">8379wE2</strain>
        <strain evidence="17 29">8379wE6</strain>
    </source>
</reference>
<evidence type="ECO:0000313" key="10">
    <source>
        <dbReference type="EMBL" id="EMM0029037.1"/>
    </source>
</evidence>
<dbReference type="Proteomes" id="UP000514533">
    <property type="component" value="Chromosome"/>
</dbReference>
<reference evidence="1 36" key="4">
    <citation type="submission" date="2019-06" db="EMBL/GenBank/DDBJ databases">
        <authorList>
            <consortium name="NARMS: The National Antimicrobial Resistance Monitoring System"/>
        </authorList>
    </citation>
    <scope>NUCLEOTIDE SEQUENCE [LARGE SCALE GENOMIC DNA]</scope>
    <source>
        <strain evidence="6 43">CVM N19EC0130</strain>
        <strain evidence="7 40">CVM N19EC0510</strain>
        <strain evidence="1 36">FSIS11921886</strain>
        <strain evidence="3 41">FSIS11923834</strain>
    </source>
</reference>
<evidence type="ECO:0000313" key="7">
    <source>
        <dbReference type="EMBL" id="EFH6097857.1"/>
    </source>
</evidence>
<evidence type="ECO:0000313" key="36">
    <source>
        <dbReference type="Proteomes" id="UP000519859"/>
    </source>
</evidence>
<dbReference type="Proteomes" id="UP000321295">
    <property type="component" value="Unassembled WGS sequence"/>
</dbReference>
<evidence type="ECO:0000313" key="19">
    <source>
        <dbReference type="EMBL" id="MWU34399.1"/>
    </source>
</evidence>
<dbReference type="EMBL" id="WSGM01000310">
    <property type="protein sequence ID" value="KAE9723351.1"/>
    <property type="molecule type" value="Genomic_DNA"/>
</dbReference>
<dbReference type="Proteomes" id="UP000711811">
    <property type="component" value="Unassembled WGS sequence"/>
</dbReference>
<name>A0A3J1Y5Y7_ECOLX</name>
<evidence type="ECO:0000313" key="16">
    <source>
        <dbReference type="EMBL" id="MWR41482.1"/>
    </source>
</evidence>
<dbReference type="EMBL" id="CP070393">
    <property type="protein sequence ID" value="QSA00097.1"/>
    <property type="molecule type" value="Genomic_DNA"/>
</dbReference>
<evidence type="ECO:0000313" key="17">
    <source>
        <dbReference type="EMBL" id="MWR87346.1"/>
    </source>
</evidence>
<evidence type="ECO:0000313" key="33">
    <source>
        <dbReference type="Proteomes" id="UP000462410"/>
    </source>
</evidence>
<dbReference type="EMBL" id="CP146670">
    <property type="protein sequence ID" value="WWX74000.1"/>
    <property type="molecule type" value="Genomic_DNA"/>
</dbReference>
<dbReference type="EMBL" id="JABUPU010000060">
    <property type="protein sequence ID" value="NYP88263.1"/>
    <property type="molecule type" value="Genomic_DNA"/>
</dbReference>
<dbReference type="Proteomes" id="UP000842519">
    <property type="component" value="Unassembled WGS sequence"/>
</dbReference>
<evidence type="ECO:0000313" key="4">
    <source>
        <dbReference type="EMBL" id="EFF8957008.1"/>
    </source>
</evidence>
<dbReference type="Proteomes" id="UP000531463">
    <property type="component" value="Unassembled WGS sequence"/>
</dbReference>
<evidence type="ECO:0000313" key="9">
    <source>
        <dbReference type="EMBL" id="EFM0514951.1"/>
    </source>
</evidence>
<evidence type="ECO:0000313" key="25">
    <source>
        <dbReference type="EMBL" id="TXT01448.1"/>
    </source>
</evidence>
<evidence type="ECO:0000313" key="39">
    <source>
        <dbReference type="Proteomes" id="UP000528504"/>
    </source>
</evidence>
<dbReference type="Proteomes" id="UP000528504">
    <property type="component" value="Unassembled WGS sequence"/>
</dbReference>
<evidence type="ECO:0000313" key="15">
    <source>
        <dbReference type="EMBL" id="MBE0980034.1"/>
    </source>
</evidence>
<evidence type="ECO:0000313" key="3">
    <source>
        <dbReference type="EMBL" id="EFE8672721.1"/>
    </source>
</evidence>
<proteinExistence type="predicted"/>
<dbReference type="EMBL" id="CP055981">
    <property type="protein sequence ID" value="QMS41565.1"/>
    <property type="molecule type" value="Genomic_DNA"/>
</dbReference>
<dbReference type="Proteomes" id="UP000640866">
    <property type="component" value="Unassembled WGS sequence"/>
</dbReference>
<sequence>MKAPSGAFLLGVYSMDTHILR</sequence>
<dbReference type="EMBL" id="AASUOH010000009">
    <property type="protein sequence ID" value="EFH0043107.1"/>
    <property type="molecule type" value="Genomic_DNA"/>
</dbReference>
<reference evidence="27 28" key="5">
    <citation type="submission" date="2019-08" db="EMBL/GenBank/DDBJ databases">
        <title>Whole genome analysis of cultivated E. coli strains isolated from CD patients and healthy donors.</title>
        <authorList>
            <person name="Siniagina M.N."/>
            <person name="Markelova M.I."/>
            <person name="Laikov A.V."/>
            <person name="Boulygina E.A."/>
            <person name="Khusnutdinova D.R."/>
            <person name="Kharchenko A."/>
            <person name="Grigoryeva T.V."/>
        </authorList>
    </citation>
    <scope>NUCLEOTIDE SEQUENCE [LARGE SCALE GENOMIC DNA]</scope>
    <source>
        <strain evidence="24 27">1_45_11</strain>
        <strain evidence="25 28">3_77_5</strain>
    </source>
</reference>
<dbReference type="EMBL" id="AATJQG010000002">
    <property type="protein sequence ID" value="EFM0514951.1"/>
    <property type="molecule type" value="Genomic_DNA"/>
</dbReference>
<dbReference type="Proteomes" id="UP000871786">
    <property type="component" value="Unassembled WGS sequence"/>
</dbReference>
<dbReference type="Proteomes" id="UP000517067">
    <property type="component" value="Unassembled WGS sequence"/>
</dbReference>
<dbReference type="Proteomes" id="UP000528199">
    <property type="component" value="Unassembled WGS sequence"/>
</dbReference>
<dbReference type="EMBL" id="WTRX01000329">
    <property type="protein sequence ID" value="MWU34399.1"/>
    <property type="molecule type" value="Genomic_DNA"/>
</dbReference>
<dbReference type="EMBL" id="AASWBF010000002">
    <property type="protein sequence ID" value="EFH4959154.1"/>
    <property type="molecule type" value="Genomic_DNA"/>
</dbReference>
<dbReference type="AlphaFoldDB" id="A0A3J1Y5Y7"/>
<dbReference type="EMBL" id="ABLFQU030000155">
    <property type="protein sequence ID" value="EMM0029037.1"/>
    <property type="molecule type" value="Genomic_DNA"/>
</dbReference>
<reference evidence="23" key="12">
    <citation type="submission" date="2021-02" db="EMBL/GenBank/DDBJ databases">
        <title>Co-localization of colistin and carbapenem -resistance genes on a novel transferable IncHI2 plasmid in Escherichia coli from chicken-origin.</title>
        <authorList>
            <person name="Hoffmann M."/>
            <person name="Balkey M."/>
            <person name="Ronco T."/>
            <person name="Hendriksen R.S."/>
        </authorList>
    </citation>
    <scope>NUCLEOTIDE SEQUENCE</scope>
    <source>
        <strain evidence="23">CFSAN083829</strain>
    </source>
</reference>
<evidence type="ECO:0000313" key="28">
    <source>
        <dbReference type="Proteomes" id="UP000321461"/>
    </source>
</evidence>
<evidence type="ECO:0000313" key="44">
    <source>
        <dbReference type="Proteomes" id="UP000842519"/>
    </source>
</evidence>
<evidence type="ECO:0000313" key="43">
    <source>
        <dbReference type="Proteomes" id="UP000543424"/>
    </source>
</evidence>
<dbReference type="Proteomes" id="UP000436482">
    <property type="component" value="Unassembled WGS sequence"/>
</dbReference>
<dbReference type="EMBL" id="WTQT01001067">
    <property type="protein sequence ID" value="MWR41482.1"/>
    <property type="molecule type" value="Genomic_DNA"/>
</dbReference>
<evidence type="ECO:0000313" key="11">
    <source>
        <dbReference type="EMBL" id="HAJ5807454.1"/>
    </source>
</evidence>
<accession>A0A3J1Y5Y7</accession>
<dbReference type="Proteomes" id="UP000663166">
    <property type="component" value="Chromosome"/>
</dbReference>
<dbReference type="Proteomes" id="UP000462410">
    <property type="component" value="Unassembled WGS sequence"/>
</dbReference>
<evidence type="ECO:0000313" key="6">
    <source>
        <dbReference type="EMBL" id="EFH4959154.1"/>
    </source>
</evidence>
<dbReference type="Proteomes" id="UP000460875">
    <property type="component" value="Unassembled WGS sequence"/>
</dbReference>
<reference evidence="14 30" key="6">
    <citation type="submission" date="2019-10" db="EMBL/GenBank/DDBJ databases">
        <title>Antimicrobial-resistant enteric bacteria are widely distributed amongst people, animals and the environment in northern Tanzania.</title>
        <authorList>
            <person name="Subbiah M."/>
            <person name="Call D.R."/>
        </authorList>
    </citation>
    <scope>NUCLEOTIDE SEQUENCE [LARGE SCALE GENOMIC DNA]</scope>
    <source>
        <strain evidence="14 30">TzEc067</strain>
    </source>
</reference>
<evidence type="ECO:0000313" key="26">
    <source>
        <dbReference type="EMBL" id="WWX74000.1"/>
    </source>
</evidence>
<reference evidence="22 34" key="10">
    <citation type="submission" date="2020-06" db="EMBL/GenBank/DDBJ databases">
        <title>REHAB project genomes.</title>
        <authorList>
            <person name="Shaw L.P."/>
        </authorList>
    </citation>
    <scope>NUCLEOTIDE SEQUENCE [LARGE SCALE GENOMIC DNA]</scope>
    <source>
        <strain evidence="22 34">RHB01-C20</strain>
    </source>
</reference>
<organism evidence="25 28">
    <name type="scientific">Escherichia coli</name>
    <dbReference type="NCBI Taxonomy" id="562"/>
    <lineage>
        <taxon>Bacteria</taxon>
        <taxon>Pseudomonadati</taxon>
        <taxon>Pseudomonadota</taxon>
        <taxon>Gammaproteobacteria</taxon>
        <taxon>Enterobacterales</taxon>
        <taxon>Enterobacteriaceae</taxon>
        <taxon>Escherichia</taxon>
    </lineage>
</organism>
<dbReference type="EMBL" id="WTQQ01000018">
    <property type="protein sequence ID" value="MWR87346.1"/>
    <property type="molecule type" value="Genomic_DNA"/>
</dbReference>
<dbReference type="Proteomes" id="UP000543424">
    <property type="component" value="Unassembled WGS sequence"/>
</dbReference>
<reference evidence="15" key="11">
    <citation type="submission" date="2020-09" db="EMBL/GenBank/DDBJ databases">
        <title>Emerging polyconal dissemination of OXA-244-producing E. coli in France.</title>
        <authorList>
            <person name="Emeraud C."/>
            <person name="Girlich D."/>
            <person name="Bonnin R.A."/>
            <person name="Jousset A.B."/>
            <person name="Naas T."/>
            <person name="Dortet L."/>
        </authorList>
    </citation>
    <scope>NUCLEOTIDE SEQUENCE</scope>
    <source>
        <strain evidence="15">225E3</strain>
    </source>
</reference>
<evidence type="ECO:0000313" key="14">
    <source>
        <dbReference type="EMBL" id="KAE9723351.1"/>
    </source>
</evidence>
<dbReference type="Proteomes" id="UP000437875">
    <property type="component" value="Unassembled WGS sequence"/>
</dbReference>
<dbReference type="EMBL" id="AASFMQ010000101">
    <property type="protein sequence ID" value="EFB3618825.1"/>
    <property type="molecule type" value="Genomic_DNA"/>
</dbReference>
<dbReference type="EMBL" id="VRXD01000033">
    <property type="protein sequence ID" value="TXQ31878.1"/>
    <property type="molecule type" value="Genomic_DNA"/>
</dbReference>
<reference evidence="12" key="13">
    <citation type="submission" date="2021-03" db="EMBL/GenBank/DDBJ databases">
        <authorList>
            <consortium name="NCBI Pathogen Detection Project"/>
        </authorList>
    </citation>
    <scope>NUCLEOTIDE SEQUENCE</scope>
    <source>
        <strain evidence="11">Ecoli[ST-405]</strain>
        <strain evidence="13">Escherichia coli</strain>
        <strain evidence="12">ST-87-5</strain>
    </source>
</reference>
<evidence type="ECO:0000313" key="24">
    <source>
        <dbReference type="EMBL" id="TXQ31878.1"/>
    </source>
</evidence>
<evidence type="ECO:0000313" key="5">
    <source>
        <dbReference type="EMBL" id="EFH0043107.1"/>
    </source>
</evidence>
<evidence type="ECO:0000313" key="32">
    <source>
        <dbReference type="Proteomes" id="UP000460875"/>
    </source>
</evidence>
<evidence type="ECO:0000313" key="42">
    <source>
        <dbReference type="Proteomes" id="UP000543252"/>
    </source>
</evidence>
<reference evidence="20 35" key="8">
    <citation type="journal article" date="2020" name="J. Appl. Microbiol.">
        <title>Genetic characterization of Shigatoxigenic and enteropathogenic Escherichia coli O80:H2 from diarrheic and septicemic calves and relatedness to human Shigatoxigenic E. coli O80:H2.</title>
        <authorList>
            <person name="Habets A."/>
            <person name="Crombe F."/>
            <person name="Nakamura K."/>
            <person name="Guerin V."/>
            <person name="De Rauw K."/>
            <person name="Pierard D."/>
            <person name="Saulmont M."/>
            <person name="Hayashi T."/>
            <person name="Mainil J.G."/>
            <person name="Thiry D."/>
        </authorList>
    </citation>
    <scope>NUCLEOTIDE SEQUENCE [LARGE SCALE GENOMIC DNA]</scope>
    <source>
        <strain evidence="21">EH3306</strain>
        <strain evidence="20 35">EH3307</strain>
    </source>
</reference>
<dbReference type="EMBL" id="AASDFP010000121">
    <property type="protein sequence ID" value="EFB2195407.1"/>
    <property type="molecule type" value="Genomic_DNA"/>
</dbReference>
<protein>
    <submittedName>
        <fullName evidence="26">Small protein YnfR</fullName>
    </submittedName>
</protein>
<reference evidence="5 38" key="3">
    <citation type="submission" date="2018-08" db="EMBL/GenBank/DDBJ databases">
        <authorList>
            <consortium name="PulseNet: The National Subtyping Network for Foodborne Disease Surveillance"/>
            <person name="Tarr C.L."/>
            <person name="Trees E."/>
            <person name="Katz L.S."/>
            <person name="Carleton-Romer H.A."/>
            <person name="Stroika S."/>
            <person name="Kucerova Z."/>
            <person name="Roache K.F."/>
            <person name="Sabol A.L."/>
            <person name="Besser J."/>
            <person name="Gerner-Smidt P."/>
        </authorList>
    </citation>
    <scope>NUCLEOTIDE SEQUENCE [LARGE SCALE GENOMIC DNA]</scope>
    <source>
        <strain evidence="5 38">PNUSAE004760</strain>
        <strain evidence="4 37">PNUSAE005278</strain>
    </source>
</reference>
<evidence type="ECO:0000313" key="29">
    <source>
        <dbReference type="Proteomes" id="UP000436482"/>
    </source>
</evidence>
<evidence type="ECO:0000313" key="2">
    <source>
        <dbReference type="EMBL" id="EFB3618825.1"/>
    </source>
</evidence>
<dbReference type="Proteomes" id="UP000533482">
    <property type="component" value="Unassembled WGS sequence"/>
</dbReference>
<dbReference type="Proteomes" id="UP000540485">
    <property type="component" value="Unassembled WGS sequence"/>
</dbReference>
<evidence type="ECO:0000313" key="41">
    <source>
        <dbReference type="Proteomes" id="UP000533482"/>
    </source>
</evidence>
<dbReference type="EMBL" id="AATCLQ010000059">
    <property type="protein sequence ID" value="EFJ6484263.1"/>
    <property type="molecule type" value="Genomic_DNA"/>
</dbReference>
<reference evidence="10" key="14">
    <citation type="submission" date="2024-02" db="EMBL/GenBank/DDBJ databases">
        <authorList>
            <consortium name="Clinical and Environmental Microbiology Branch: Whole genome sequencing antimicrobial resistance pathogens in the healthcare setting"/>
        </authorList>
    </citation>
    <scope>NUCLEOTIDE SEQUENCE</scope>
    <source>
        <strain evidence="10">2023CK-00345</strain>
    </source>
</reference>